<evidence type="ECO:0000256" key="2">
    <source>
        <dbReference type="ARBA" id="ARBA00022694"/>
    </source>
</evidence>
<keyword evidence="2" id="KW-0819">tRNA processing</keyword>
<dbReference type="GO" id="GO:0031119">
    <property type="term" value="P:tRNA pseudouridine synthesis"/>
    <property type="evidence" value="ECO:0007669"/>
    <property type="project" value="TreeGrafter"/>
</dbReference>
<evidence type="ECO:0000256" key="3">
    <source>
        <dbReference type="ARBA" id="ARBA00023235"/>
    </source>
</evidence>
<reference evidence="5" key="1">
    <citation type="submission" date="2019-08" db="EMBL/GenBank/DDBJ databases">
        <authorList>
            <person name="Kucharzyk K."/>
            <person name="Murdoch R.W."/>
            <person name="Higgins S."/>
            <person name="Loffler F."/>
        </authorList>
    </citation>
    <scope>NUCLEOTIDE SEQUENCE</scope>
</reference>
<evidence type="ECO:0000259" key="4">
    <source>
        <dbReference type="Pfam" id="PF01416"/>
    </source>
</evidence>
<keyword evidence="3 5" id="KW-0413">Isomerase</keyword>
<evidence type="ECO:0000256" key="1">
    <source>
        <dbReference type="ARBA" id="ARBA00009375"/>
    </source>
</evidence>
<dbReference type="PANTHER" id="PTHR11142:SF0">
    <property type="entry name" value="TRNA PSEUDOURIDINE SYNTHASE-LIKE 1"/>
    <property type="match status" value="1"/>
</dbReference>
<dbReference type="PANTHER" id="PTHR11142">
    <property type="entry name" value="PSEUDOURIDYLATE SYNTHASE"/>
    <property type="match status" value="1"/>
</dbReference>
<dbReference type="InterPro" id="IPR020097">
    <property type="entry name" value="PsdUridine_synth_TruA_a/b_dom"/>
</dbReference>
<dbReference type="AlphaFoldDB" id="A0A644XGG1"/>
<dbReference type="HAMAP" id="MF_00171">
    <property type="entry name" value="TruA"/>
    <property type="match status" value="1"/>
</dbReference>
<feature type="domain" description="Pseudouridine synthase I TruA alpha/beta" evidence="4">
    <location>
        <begin position="162"/>
        <end position="264"/>
    </location>
</feature>
<dbReference type="NCBIfam" id="TIGR00071">
    <property type="entry name" value="hisT_truA"/>
    <property type="match status" value="1"/>
</dbReference>
<dbReference type="GO" id="GO:0003723">
    <property type="term" value="F:RNA binding"/>
    <property type="evidence" value="ECO:0007669"/>
    <property type="project" value="InterPro"/>
</dbReference>
<gene>
    <name evidence="5" type="primary">truA_18</name>
    <name evidence="5" type="ORF">SDC9_59599</name>
</gene>
<dbReference type="Pfam" id="PF01416">
    <property type="entry name" value="PseudoU_synth_1"/>
    <property type="match status" value="1"/>
</dbReference>
<dbReference type="InterPro" id="IPR020095">
    <property type="entry name" value="PsdUridine_synth_TruA_C"/>
</dbReference>
<dbReference type="Gene3D" id="3.30.70.660">
    <property type="entry name" value="Pseudouridine synthase I, catalytic domain, C-terminal subdomain"/>
    <property type="match status" value="1"/>
</dbReference>
<comment type="caution">
    <text evidence="5">The sequence shown here is derived from an EMBL/GenBank/DDBJ whole genome shotgun (WGS) entry which is preliminary data.</text>
</comment>
<dbReference type="EC" id="5.4.99.12" evidence="5"/>
<dbReference type="InterPro" id="IPR020103">
    <property type="entry name" value="PsdUridine_synth_cat_dom_sf"/>
</dbReference>
<sequence>MVGAFFCHCSATYSIDEIKTNMRFGIHLCYNGSAFAGWQRQVNAAGIQENIENGLSVLLKSETTITGCGRTDTGVHAFNYFAHFDTDINPKDLNEFVYHLNAIIDSNIHVFEVFPVIDEWNARFSATKRSYRYYILTERNPFLSQFSWMVPYSLNIDNMNEAASLLIGKHDFTSFAKLHGNQKTGICTVASAGIIQSGSLITFEISADRFLRNMVRAISGTLIDIGRGRTEKDSILELMASKNRSQAGASVPAQGLFLSEVLYENNPEIPQNRKPFF</sequence>
<dbReference type="InterPro" id="IPR001406">
    <property type="entry name" value="PsdUridine_synth_TruA"/>
</dbReference>
<name>A0A644XGG1_9ZZZZ</name>
<dbReference type="InterPro" id="IPR020094">
    <property type="entry name" value="TruA/RsuA/RluB/E/F_N"/>
</dbReference>
<comment type="similarity">
    <text evidence="1">Belongs to the tRNA pseudouridine synthase TruA family.</text>
</comment>
<dbReference type="Gene3D" id="3.30.70.580">
    <property type="entry name" value="Pseudouridine synthase I, catalytic domain, N-terminal subdomain"/>
    <property type="match status" value="1"/>
</dbReference>
<evidence type="ECO:0000313" key="5">
    <source>
        <dbReference type="EMBL" id="MPM13243.1"/>
    </source>
</evidence>
<accession>A0A644XGG1</accession>
<dbReference type="SUPFAM" id="SSF55120">
    <property type="entry name" value="Pseudouridine synthase"/>
    <property type="match status" value="1"/>
</dbReference>
<protein>
    <submittedName>
        <fullName evidence="5">tRNA pseudouridine synthase A</fullName>
        <ecNumber evidence="5">5.4.99.12</ecNumber>
    </submittedName>
</protein>
<proteinExistence type="inferred from homology"/>
<dbReference type="GO" id="GO:0160147">
    <property type="term" value="F:tRNA pseudouridine(38-40) synthase activity"/>
    <property type="evidence" value="ECO:0007669"/>
    <property type="project" value="UniProtKB-EC"/>
</dbReference>
<dbReference type="EMBL" id="VSSQ01002089">
    <property type="protein sequence ID" value="MPM13243.1"/>
    <property type="molecule type" value="Genomic_DNA"/>
</dbReference>
<dbReference type="CDD" id="cd02570">
    <property type="entry name" value="PseudoU_synth_EcTruA"/>
    <property type="match status" value="1"/>
</dbReference>
<dbReference type="PIRSF" id="PIRSF001430">
    <property type="entry name" value="tRNA_psdUrid_synth"/>
    <property type="match status" value="1"/>
</dbReference>
<organism evidence="5">
    <name type="scientific">bioreactor metagenome</name>
    <dbReference type="NCBI Taxonomy" id="1076179"/>
    <lineage>
        <taxon>unclassified sequences</taxon>
        <taxon>metagenomes</taxon>
        <taxon>ecological metagenomes</taxon>
    </lineage>
</organism>